<evidence type="ECO:0000256" key="1">
    <source>
        <dbReference type="ARBA" id="ARBA00011738"/>
    </source>
</evidence>
<evidence type="ECO:0000256" key="8">
    <source>
        <dbReference type="HAMAP-Rule" id="MF_00011"/>
    </source>
</evidence>
<feature type="active site" description="Proton donor" evidence="8">
    <location>
        <position position="41"/>
    </location>
</feature>
<dbReference type="CDD" id="cd03108">
    <property type="entry name" value="AdSS"/>
    <property type="match status" value="1"/>
</dbReference>
<comment type="subcellular location">
    <subcellularLocation>
        <location evidence="8">Cytoplasm</location>
    </subcellularLocation>
</comment>
<keyword evidence="5 8" id="KW-0658">Purine biosynthesis</keyword>
<reference evidence="11 12" key="1">
    <citation type="submission" date="2020-08" db="EMBL/GenBank/DDBJ databases">
        <title>Genomic Encyclopedia of Type Strains, Phase IV (KMG-IV): sequencing the most valuable type-strain genomes for metagenomic binning, comparative biology and taxonomic classification.</title>
        <authorList>
            <person name="Goeker M."/>
        </authorList>
    </citation>
    <scope>NUCLEOTIDE SEQUENCE [LARGE SCALE GENOMIC DNA]</scope>
    <source>
        <strain evidence="11 12">DSM 7050</strain>
    </source>
</reference>
<evidence type="ECO:0000256" key="9">
    <source>
        <dbReference type="PROSITE-ProRule" id="PRU10134"/>
    </source>
</evidence>
<accession>A0ABR6L1N8</accession>
<feature type="binding site" evidence="8">
    <location>
        <position position="146"/>
    </location>
    <ligand>
        <name>IMP</name>
        <dbReference type="ChEBI" id="CHEBI:58053"/>
        <note>ligand shared between dimeric partners</note>
    </ligand>
</feature>
<comment type="cofactor">
    <cofactor evidence="8">
        <name>Mg(2+)</name>
        <dbReference type="ChEBI" id="CHEBI:18420"/>
    </cofactor>
    <text evidence="8">Binds 1 Mg(2+) ion per subunit.</text>
</comment>
<dbReference type="SMART" id="SM00788">
    <property type="entry name" value="Adenylsucc_synt"/>
    <property type="match status" value="1"/>
</dbReference>
<dbReference type="RefSeq" id="WP_183262731.1">
    <property type="nucleotide sequence ID" value="NZ_BAAAVZ010000002.1"/>
</dbReference>
<feature type="binding site" description="in other chain" evidence="8">
    <location>
        <begin position="38"/>
        <end position="41"/>
    </location>
    <ligand>
        <name>IMP</name>
        <dbReference type="ChEBI" id="CHEBI:58053"/>
        <note>ligand shared between dimeric partners</note>
    </ligand>
</feature>
<feature type="binding site" description="in other chain" evidence="8">
    <location>
        <position position="226"/>
    </location>
    <ligand>
        <name>IMP</name>
        <dbReference type="ChEBI" id="CHEBI:58053"/>
        <note>ligand shared between dimeric partners</note>
    </ligand>
</feature>
<dbReference type="GO" id="GO:0004019">
    <property type="term" value="F:adenylosuccinate synthase activity"/>
    <property type="evidence" value="ECO:0007669"/>
    <property type="project" value="UniProtKB-EC"/>
</dbReference>
<dbReference type="Gene3D" id="3.90.170.10">
    <property type="entry name" value="Adenylosuccinate Synthetase, subunit A, domain 3"/>
    <property type="match status" value="1"/>
</dbReference>
<dbReference type="InterPro" id="IPR018220">
    <property type="entry name" value="Adenylosuccin_syn_GTP-bd"/>
</dbReference>
<evidence type="ECO:0000256" key="2">
    <source>
        <dbReference type="ARBA" id="ARBA00022598"/>
    </source>
</evidence>
<proteinExistence type="inferred from homology"/>
<comment type="pathway">
    <text evidence="8 10">Purine metabolism; AMP biosynthesis via de novo pathway; AMP from IMP: step 1/2.</text>
</comment>
<comment type="subunit">
    <text evidence="1 8">Homodimer.</text>
</comment>
<feature type="binding site" evidence="8">
    <location>
        <begin position="12"/>
        <end position="18"/>
    </location>
    <ligand>
        <name>GTP</name>
        <dbReference type="ChEBI" id="CHEBI:37565"/>
    </ligand>
</feature>
<dbReference type="PANTHER" id="PTHR11846">
    <property type="entry name" value="ADENYLOSUCCINATE SYNTHETASE"/>
    <property type="match status" value="1"/>
</dbReference>
<feature type="active site" evidence="9">
    <location>
        <position position="143"/>
    </location>
</feature>
<dbReference type="InterPro" id="IPR001114">
    <property type="entry name" value="Adenylosuccinate_synthetase"/>
</dbReference>
<evidence type="ECO:0000256" key="4">
    <source>
        <dbReference type="ARBA" id="ARBA00022741"/>
    </source>
</evidence>
<dbReference type="Pfam" id="PF00709">
    <property type="entry name" value="Adenylsucc_synt"/>
    <property type="match status" value="1"/>
</dbReference>
<evidence type="ECO:0000256" key="6">
    <source>
        <dbReference type="ARBA" id="ARBA00022842"/>
    </source>
</evidence>
<keyword evidence="4 8" id="KW-0547">Nucleotide-binding</keyword>
<name>A0ABR6L1N8_9HYPH</name>
<dbReference type="InterPro" id="IPR033128">
    <property type="entry name" value="Adenylosuccin_syn_Lys_AS"/>
</dbReference>
<comment type="function">
    <text evidence="8">Plays an important role in the de novo pathway of purine nucleotide biosynthesis. Catalyzes the first committed step in the biosynthesis of AMP from IMP.</text>
</comment>
<protein>
    <recommendedName>
        <fullName evidence="8 10">Adenylosuccinate synthetase</fullName>
        <shortName evidence="8">AMPSase</shortName>
        <shortName evidence="8">AdSS</shortName>
        <ecNumber evidence="8 10">6.3.4.4</ecNumber>
    </recommendedName>
    <alternativeName>
        <fullName evidence="8">IMP--aspartate ligase</fullName>
    </alternativeName>
</protein>
<evidence type="ECO:0000256" key="7">
    <source>
        <dbReference type="ARBA" id="ARBA00023134"/>
    </source>
</evidence>
<feature type="binding site" evidence="8">
    <location>
        <begin position="40"/>
        <end position="42"/>
    </location>
    <ligand>
        <name>GTP</name>
        <dbReference type="ChEBI" id="CHEBI:37565"/>
    </ligand>
</feature>
<evidence type="ECO:0000256" key="5">
    <source>
        <dbReference type="ARBA" id="ARBA00022755"/>
    </source>
</evidence>
<keyword evidence="12" id="KW-1185">Reference proteome</keyword>
<evidence type="ECO:0000256" key="3">
    <source>
        <dbReference type="ARBA" id="ARBA00022723"/>
    </source>
</evidence>
<evidence type="ECO:0000313" key="12">
    <source>
        <dbReference type="Proteomes" id="UP000539538"/>
    </source>
</evidence>
<dbReference type="Proteomes" id="UP000539538">
    <property type="component" value="Unassembled WGS sequence"/>
</dbReference>
<keyword evidence="7 8" id="KW-0342">GTP-binding</keyword>
<dbReference type="NCBIfam" id="NF002223">
    <property type="entry name" value="PRK01117.1"/>
    <property type="match status" value="1"/>
</dbReference>
<feature type="binding site" evidence="8">
    <location>
        <begin position="333"/>
        <end position="335"/>
    </location>
    <ligand>
        <name>GTP</name>
        <dbReference type="ChEBI" id="CHEBI:37565"/>
    </ligand>
</feature>
<gene>
    <name evidence="8" type="primary">purA</name>
    <name evidence="11" type="ORF">GGQ99_002459</name>
</gene>
<dbReference type="NCBIfam" id="TIGR00184">
    <property type="entry name" value="purA"/>
    <property type="match status" value="1"/>
</dbReference>
<dbReference type="PROSITE" id="PS01266">
    <property type="entry name" value="ADENYLOSUCCIN_SYN_1"/>
    <property type="match status" value="1"/>
</dbReference>
<organism evidence="11 12">
    <name type="scientific">Aminobacter niigataensis</name>
    <dbReference type="NCBI Taxonomy" id="83265"/>
    <lineage>
        <taxon>Bacteria</taxon>
        <taxon>Pseudomonadati</taxon>
        <taxon>Pseudomonadota</taxon>
        <taxon>Alphaproteobacteria</taxon>
        <taxon>Hyphomicrobiales</taxon>
        <taxon>Phyllobacteriaceae</taxon>
        <taxon>Aminobacter</taxon>
    </lineage>
</organism>
<feature type="binding site" description="in other chain" evidence="8">
    <location>
        <begin position="13"/>
        <end position="16"/>
    </location>
    <ligand>
        <name>IMP</name>
        <dbReference type="ChEBI" id="CHEBI:58053"/>
        <note>ligand shared between dimeric partners</note>
    </ligand>
</feature>
<dbReference type="InterPro" id="IPR027417">
    <property type="entry name" value="P-loop_NTPase"/>
</dbReference>
<dbReference type="HAMAP" id="MF_00011">
    <property type="entry name" value="Adenylosucc_synth"/>
    <property type="match status" value="1"/>
</dbReference>
<feature type="binding site" description="in other chain" evidence="8">
    <location>
        <position position="241"/>
    </location>
    <ligand>
        <name>IMP</name>
        <dbReference type="ChEBI" id="CHEBI:58053"/>
        <note>ligand shared between dimeric partners</note>
    </ligand>
</feature>
<dbReference type="SUPFAM" id="SSF52540">
    <property type="entry name" value="P-loop containing nucleoside triphosphate hydrolases"/>
    <property type="match status" value="1"/>
</dbReference>
<keyword evidence="2 8" id="KW-0436">Ligase</keyword>
<dbReference type="Gene3D" id="1.10.300.10">
    <property type="entry name" value="Adenylosuccinate Synthetase, subunit A, domain 2"/>
    <property type="match status" value="1"/>
</dbReference>
<dbReference type="InterPro" id="IPR042111">
    <property type="entry name" value="Adenylosuccinate_synth_dom3"/>
</dbReference>
<feature type="binding site" evidence="8">
    <location>
        <position position="40"/>
    </location>
    <ligand>
        <name>Mg(2+)</name>
        <dbReference type="ChEBI" id="CHEBI:18420"/>
    </ligand>
</feature>
<feature type="binding site" description="in other chain" evidence="8">
    <location>
        <position position="132"/>
    </location>
    <ligand>
        <name>IMP</name>
        <dbReference type="ChEBI" id="CHEBI:58053"/>
        <note>ligand shared between dimeric partners</note>
    </ligand>
</feature>
<feature type="binding site" evidence="8">
    <location>
        <position position="13"/>
    </location>
    <ligand>
        <name>Mg(2+)</name>
        <dbReference type="ChEBI" id="CHEBI:18420"/>
    </ligand>
</feature>
<dbReference type="EC" id="6.3.4.4" evidence="8 10"/>
<keyword evidence="6 8" id="KW-0460">Magnesium</keyword>
<comment type="similarity">
    <text evidence="8 10">Belongs to the adenylosuccinate synthetase family.</text>
</comment>
<dbReference type="PROSITE" id="PS00513">
    <property type="entry name" value="ADENYLOSUCCIN_SYN_2"/>
    <property type="match status" value="1"/>
</dbReference>
<comment type="caution">
    <text evidence="11">The sequence shown here is derived from an EMBL/GenBank/DDBJ whole genome shotgun (WGS) entry which is preliminary data.</text>
</comment>
<keyword evidence="8" id="KW-0963">Cytoplasm</keyword>
<feature type="binding site" evidence="8">
    <location>
        <begin position="415"/>
        <end position="417"/>
    </location>
    <ligand>
        <name>GTP</name>
        <dbReference type="ChEBI" id="CHEBI:37565"/>
    </ligand>
</feature>
<dbReference type="PANTHER" id="PTHR11846:SF0">
    <property type="entry name" value="ADENYLOSUCCINATE SYNTHETASE"/>
    <property type="match status" value="1"/>
</dbReference>
<evidence type="ECO:0000313" key="11">
    <source>
        <dbReference type="EMBL" id="MBB4650704.1"/>
    </source>
</evidence>
<sequence length="432" mass="46725">MANVVVVGSQWGDEGKGKIVDWLSERADVVVRFQGGHNAGHTLVVDGVVYKLSLLPSGVVREGKLSIIGNGVVFDPHAFVAELEKIRAQGVEIGPDRLKIAENTALILSLHRELDGFREDAASNSGTKIGTTRRGIGPAYEDKVGRRAVRVMDLADLDTLPHKVDRLLTHHNALRRGLGHAEVTHDAIMAELTSIADQILPYMDRVWKVLDDKRRAGERILFEGAQGTLLDIDHGTYPFVTSSNTVAGQAAAGSGVGPGAINYVLGITKAYTTRVGEGPFPTEQQNEIGEFLGTRGHEFGVVTGRKRRCGWFDAVLVRQAVAVNGIKGIALTKLDVLDGLDEIKVCTGYMLDGELIDYLPASQGAQARVEPVYETLEGWKGTTAGARSWNALPAQAVKYVRYIEELIGAPVAMLSTSPERDDTILVTDPFED</sequence>
<dbReference type="InterPro" id="IPR042110">
    <property type="entry name" value="Adenylosuccinate_synth_dom2"/>
</dbReference>
<feature type="binding site" evidence="8">
    <location>
        <begin position="301"/>
        <end position="307"/>
    </location>
    <ligand>
        <name>substrate</name>
    </ligand>
</feature>
<evidence type="ECO:0000256" key="10">
    <source>
        <dbReference type="RuleBase" id="RU000520"/>
    </source>
</evidence>
<dbReference type="InterPro" id="IPR042109">
    <property type="entry name" value="Adenylosuccinate_synth_dom1"/>
</dbReference>
<keyword evidence="3 8" id="KW-0479">Metal-binding</keyword>
<feature type="binding site" evidence="8">
    <location>
        <position position="307"/>
    </location>
    <ligand>
        <name>GTP</name>
        <dbReference type="ChEBI" id="CHEBI:37565"/>
    </ligand>
</feature>
<dbReference type="Gene3D" id="3.40.440.10">
    <property type="entry name" value="Adenylosuccinate Synthetase, subunit A, domain 1"/>
    <property type="match status" value="1"/>
</dbReference>
<feature type="active site" description="Proton acceptor" evidence="8">
    <location>
        <position position="13"/>
    </location>
</feature>
<comment type="catalytic activity">
    <reaction evidence="8 10">
        <text>IMP + L-aspartate + GTP = N(6)-(1,2-dicarboxyethyl)-AMP + GDP + phosphate + 2 H(+)</text>
        <dbReference type="Rhea" id="RHEA:15753"/>
        <dbReference type="ChEBI" id="CHEBI:15378"/>
        <dbReference type="ChEBI" id="CHEBI:29991"/>
        <dbReference type="ChEBI" id="CHEBI:37565"/>
        <dbReference type="ChEBI" id="CHEBI:43474"/>
        <dbReference type="ChEBI" id="CHEBI:57567"/>
        <dbReference type="ChEBI" id="CHEBI:58053"/>
        <dbReference type="ChEBI" id="CHEBI:58189"/>
        <dbReference type="EC" id="6.3.4.4"/>
    </reaction>
</comment>
<dbReference type="EMBL" id="JACHOT010000002">
    <property type="protein sequence ID" value="MBB4650704.1"/>
    <property type="molecule type" value="Genomic_DNA"/>
</dbReference>
<feature type="binding site" description="in other chain" evidence="8">
    <location>
        <position position="305"/>
    </location>
    <ligand>
        <name>IMP</name>
        <dbReference type="ChEBI" id="CHEBI:58053"/>
        <note>ligand shared between dimeric partners</note>
    </ligand>
</feature>